<evidence type="ECO:0000313" key="2">
    <source>
        <dbReference type="EMBL" id="QNJ97653.1"/>
    </source>
</evidence>
<gene>
    <name evidence="2" type="ORF">ALE3EI_1080</name>
</gene>
<dbReference type="PANTHER" id="PTHR39323:SF1">
    <property type="entry name" value="BLR1149 PROTEIN"/>
    <property type="match status" value="1"/>
</dbReference>
<evidence type="ECO:0000259" key="1">
    <source>
        <dbReference type="Pfam" id="PF00149"/>
    </source>
</evidence>
<dbReference type="AlphaFoldDB" id="A0A7G8PTI7"/>
<dbReference type="Proteomes" id="UP000515514">
    <property type="component" value="Chromosome"/>
</dbReference>
<dbReference type="InterPro" id="IPR029052">
    <property type="entry name" value="Metallo-depent_PP-like"/>
</dbReference>
<dbReference type="NCBIfam" id="TIGR04123">
    <property type="entry name" value="P_estr_lig_assc"/>
    <property type="match status" value="1"/>
</dbReference>
<sequence>MMYTIKILNQEFQLHSSGAIYWKKEKMLLIADVHLGKVSHFRKFGAAVPAKASLSNFRKLEHLITELQPKTICFLGDLFHSSLNSEWNIFQKWVQHTSCEIILIEGNHDIIDPIRYEAMGVSVFREMRLHGFLLTHHPTVESGMFNFSGHIHPGITMIGSGRQRLTLSCFYETENQLILPAFGTFTGKYRLRPGKNDRVYVIADNEVICVT</sequence>
<dbReference type="InterPro" id="IPR024173">
    <property type="entry name" value="Pesterase_MJ0037-like"/>
</dbReference>
<accession>A0A7G8PTI7</accession>
<protein>
    <submittedName>
        <fullName evidence="2">Phosphoesterase ICC</fullName>
    </submittedName>
</protein>
<proteinExistence type="predicted"/>
<dbReference type="GO" id="GO:0016787">
    <property type="term" value="F:hydrolase activity"/>
    <property type="evidence" value="ECO:0007669"/>
    <property type="project" value="InterPro"/>
</dbReference>
<dbReference type="InterPro" id="IPR026336">
    <property type="entry name" value="PdeM-like"/>
</dbReference>
<dbReference type="PANTHER" id="PTHR39323">
    <property type="entry name" value="BLR1149 PROTEIN"/>
    <property type="match status" value="1"/>
</dbReference>
<evidence type="ECO:0000313" key="3">
    <source>
        <dbReference type="Proteomes" id="UP000515514"/>
    </source>
</evidence>
<organism evidence="2 3">
    <name type="scientific">Constantimarinum furrinae</name>
    <dbReference type="NCBI Taxonomy" id="2562285"/>
    <lineage>
        <taxon>Bacteria</taxon>
        <taxon>Pseudomonadati</taxon>
        <taxon>Bacteroidota</taxon>
        <taxon>Flavobacteriia</taxon>
        <taxon>Flavobacteriales</taxon>
        <taxon>Flavobacteriaceae</taxon>
        <taxon>Altibacter/Constantimarinum group</taxon>
        <taxon>Constantimarinum</taxon>
    </lineage>
</organism>
<reference evidence="2 3" key="1">
    <citation type="submission" date="2020-04" db="EMBL/GenBank/DDBJ databases">
        <title>Genome sequence of Altibacter aquimarinus strain ALE3EI.</title>
        <authorList>
            <person name="Oh H.-M."/>
            <person name="Jang D."/>
        </authorList>
    </citation>
    <scope>NUCLEOTIDE SEQUENCE [LARGE SCALE GENOMIC DNA]</scope>
    <source>
        <strain evidence="2 3">ALE3EI</strain>
    </source>
</reference>
<dbReference type="KEGG" id="alti:ALE3EI_1080"/>
<feature type="domain" description="Calcineurin-like phosphoesterase" evidence="1">
    <location>
        <begin position="27"/>
        <end position="116"/>
    </location>
</feature>
<name>A0A7G8PTI7_9FLAO</name>
<keyword evidence="3" id="KW-1185">Reference proteome</keyword>
<dbReference type="Gene3D" id="3.60.21.10">
    <property type="match status" value="1"/>
</dbReference>
<dbReference type="PIRSF" id="PIRSF000887">
    <property type="entry name" value="Pesterase_MJ0037"/>
    <property type="match status" value="1"/>
</dbReference>
<dbReference type="Pfam" id="PF00149">
    <property type="entry name" value="Metallophos"/>
    <property type="match status" value="1"/>
</dbReference>
<dbReference type="SUPFAM" id="SSF56300">
    <property type="entry name" value="Metallo-dependent phosphatases"/>
    <property type="match status" value="1"/>
</dbReference>
<dbReference type="RefSeq" id="WP_186991720.1">
    <property type="nucleotide sequence ID" value="NZ_CP052909.1"/>
</dbReference>
<dbReference type="InterPro" id="IPR004843">
    <property type="entry name" value="Calcineurin-like_PHP"/>
</dbReference>
<dbReference type="EMBL" id="CP052909">
    <property type="protein sequence ID" value="QNJ97653.1"/>
    <property type="molecule type" value="Genomic_DNA"/>
</dbReference>